<comment type="caution">
    <text evidence="1">The sequence shown here is derived from an EMBL/GenBank/DDBJ whole genome shotgun (WGS) entry which is preliminary data.</text>
</comment>
<evidence type="ECO:0000313" key="1">
    <source>
        <dbReference type="EMBL" id="EFA29583.1"/>
    </source>
</evidence>
<sequence>FSIKKIDLNIDFENLIERLSSVFTGLAFLVF</sequence>
<gene>
    <name evidence="1" type="ORF">HAINFHK1212_1733</name>
</gene>
<dbReference type="EMBL" id="ABFC01000028">
    <property type="protein sequence ID" value="EFA29583.1"/>
    <property type="molecule type" value="Genomic_DNA"/>
</dbReference>
<proteinExistence type="predicted"/>
<reference evidence="1" key="1">
    <citation type="journal article" date="2010" name="Genomics">
        <title>Tracing phylogenomic events leading to diversity of Haemophilus influenzae and the emergence of Brazilian Purpuric Fever (BPF)-associated clones.</title>
        <authorList>
            <person name="Papazisi L."/>
            <person name="Ratnayake S."/>
            <person name="Remortel B.G."/>
            <person name="Bock G.R."/>
            <person name="Liang W."/>
            <person name="Saeed A.I."/>
            <person name="Liu J."/>
            <person name="Fleischmann R.D."/>
            <person name="Kilian M."/>
            <person name="Peterson S.N."/>
        </authorList>
    </citation>
    <scope>NUCLEOTIDE SEQUENCE [LARGE SCALE GENOMIC DNA]</scope>
    <source>
        <strain evidence="1">HK1212</strain>
    </source>
</reference>
<feature type="non-terminal residue" evidence="1">
    <location>
        <position position="1"/>
    </location>
</feature>
<dbReference type="AlphaFoldDB" id="A0A7G2K1Y4"/>
<name>A0A7G2K1Y4_HAEIF</name>
<protein>
    <submittedName>
        <fullName evidence="1">Uncharacterized protein</fullName>
    </submittedName>
</protein>
<accession>A0A7G2K1Y4</accession>
<organism evidence="1">
    <name type="scientific">Haemophilus influenzae HK1212</name>
    <dbReference type="NCBI Taxonomy" id="456482"/>
    <lineage>
        <taxon>Bacteria</taxon>
        <taxon>Pseudomonadati</taxon>
        <taxon>Pseudomonadota</taxon>
        <taxon>Gammaproteobacteria</taxon>
        <taxon>Pasteurellales</taxon>
        <taxon>Pasteurellaceae</taxon>
        <taxon>Haemophilus</taxon>
    </lineage>
</organism>